<organism evidence="13 14">
    <name type="scientific">Trichobilharzia regenti</name>
    <name type="common">Nasal bird schistosome</name>
    <dbReference type="NCBI Taxonomy" id="157069"/>
    <lineage>
        <taxon>Eukaryota</taxon>
        <taxon>Metazoa</taxon>
        <taxon>Spiralia</taxon>
        <taxon>Lophotrochozoa</taxon>
        <taxon>Platyhelminthes</taxon>
        <taxon>Trematoda</taxon>
        <taxon>Digenea</taxon>
        <taxon>Strigeidida</taxon>
        <taxon>Schistosomatoidea</taxon>
        <taxon>Schistosomatidae</taxon>
        <taxon>Trichobilharzia</taxon>
    </lineage>
</organism>
<evidence type="ECO:0000313" key="13">
    <source>
        <dbReference type="Proteomes" id="UP000050795"/>
    </source>
</evidence>
<dbReference type="Proteomes" id="UP000050795">
    <property type="component" value="Unassembled WGS sequence"/>
</dbReference>
<dbReference type="GO" id="GO:0006559">
    <property type="term" value="P:L-phenylalanine catabolic process"/>
    <property type="evidence" value="ECO:0007669"/>
    <property type="project" value="TreeGrafter"/>
</dbReference>
<keyword evidence="4" id="KW-0560">Oxidoreductase</keyword>
<comment type="catalytic activity">
    <reaction evidence="12">
        <text>5,6,7,8-tetrahydropteridine + NAD(+) = 6,7-dihydropteridine + NADH + H(+)</text>
        <dbReference type="Rhea" id="RHEA:17869"/>
        <dbReference type="ChEBI" id="CHEBI:15378"/>
        <dbReference type="ChEBI" id="CHEBI:28889"/>
        <dbReference type="ChEBI" id="CHEBI:30156"/>
        <dbReference type="ChEBI" id="CHEBI:57540"/>
        <dbReference type="ChEBI" id="CHEBI:57945"/>
        <dbReference type="EC" id="1.5.1.34"/>
    </reaction>
    <physiologicalReaction direction="right-to-left" evidence="12">
        <dbReference type="Rhea" id="RHEA:17871"/>
    </physiologicalReaction>
</comment>
<comment type="catalytic activity">
    <reaction evidence="11">
        <text>5,6,7,8-tetrahydropteridine + NADP(+) = 6,7-dihydropteridine + NADPH + H(+)</text>
        <dbReference type="Rhea" id="RHEA:17865"/>
        <dbReference type="ChEBI" id="CHEBI:15378"/>
        <dbReference type="ChEBI" id="CHEBI:28889"/>
        <dbReference type="ChEBI" id="CHEBI:30156"/>
        <dbReference type="ChEBI" id="CHEBI:57783"/>
        <dbReference type="ChEBI" id="CHEBI:58349"/>
        <dbReference type="EC" id="1.5.1.34"/>
    </reaction>
    <physiologicalReaction direction="right-to-left" evidence="11">
        <dbReference type="Rhea" id="RHEA:17867"/>
    </physiologicalReaction>
</comment>
<name>A0AA85KDZ7_TRIRE</name>
<dbReference type="AlphaFoldDB" id="A0AA85KDZ7"/>
<dbReference type="PROSITE" id="PS00061">
    <property type="entry name" value="ADH_SHORT"/>
    <property type="match status" value="1"/>
</dbReference>
<evidence type="ECO:0000256" key="5">
    <source>
        <dbReference type="ARBA" id="ARBA00023007"/>
    </source>
</evidence>
<dbReference type="PANTHER" id="PTHR15104:SF0">
    <property type="entry name" value="DIHYDROPTERIDINE REDUCTASE"/>
    <property type="match status" value="1"/>
</dbReference>
<sequence>MSCKRVLLFGGRGALGSTCLKHFKSKGLWVCSVDFRENSEADANILISDCDTCSAQEKLMKSDLNRVLNDQKLDGIFCVAGGWVGGNAAHRDFLENCDVMWKKCVWSSCTAASLASSHLSPNGLLLLTGAHAALQATPGMLAYGMAKAAVHQLTRSLAGQKSGLPDGACVIAISPITLDTPMNRKWMPKADHTTWTPTETVAELCLSWLEDVDSRPQSGSIIQLITKDNKTECIPV</sequence>
<evidence type="ECO:0000256" key="12">
    <source>
        <dbReference type="ARBA" id="ARBA00047536"/>
    </source>
</evidence>
<dbReference type="GO" id="GO:0070402">
    <property type="term" value="F:NADPH binding"/>
    <property type="evidence" value="ECO:0007669"/>
    <property type="project" value="TreeGrafter"/>
</dbReference>
<accession>A0AA85KDZ7</accession>
<proteinExistence type="inferred from homology"/>
<keyword evidence="13" id="KW-1185">Reference proteome</keyword>
<evidence type="ECO:0000256" key="3">
    <source>
        <dbReference type="ARBA" id="ARBA00022857"/>
    </source>
</evidence>
<evidence type="ECO:0000256" key="1">
    <source>
        <dbReference type="ARBA" id="ARBA00006484"/>
    </source>
</evidence>
<comment type="function">
    <text evidence="6">Catalyzes the conversion of quinonoid dihydrobiopterin into tetrahydrobiopterin.</text>
</comment>
<dbReference type="WBParaSite" id="TREG1_76530.1">
    <property type="protein sequence ID" value="TREG1_76530.1"/>
    <property type="gene ID" value="TREG1_76530"/>
</dbReference>
<evidence type="ECO:0000256" key="7">
    <source>
        <dbReference type="ARBA" id="ARBA00039153"/>
    </source>
</evidence>
<evidence type="ECO:0000256" key="6">
    <source>
        <dbReference type="ARBA" id="ARBA00037099"/>
    </source>
</evidence>
<reference evidence="14" key="2">
    <citation type="submission" date="2023-11" db="UniProtKB">
        <authorList>
            <consortium name="WormBaseParasite"/>
        </authorList>
    </citation>
    <scope>IDENTIFICATION</scope>
</reference>
<dbReference type="CDD" id="cd05334">
    <property type="entry name" value="DHPR_SDR_c_like"/>
    <property type="match status" value="1"/>
</dbReference>
<dbReference type="InterPro" id="IPR020904">
    <property type="entry name" value="Sc_DH/Rdtase_CS"/>
</dbReference>
<dbReference type="GO" id="GO:0004155">
    <property type="term" value="F:6,7-dihydropteridine reductase activity"/>
    <property type="evidence" value="ECO:0007669"/>
    <property type="project" value="UniProtKB-EC"/>
</dbReference>
<dbReference type="InterPro" id="IPR036291">
    <property type="entry name" value="NAD(P)-bd_dom_sf"/>
</dbReference>
<dbReference type="SUPFAM" id="SSF51735">
    <property type="entry name" value="NAD(P)-binding Rossmann-fold domains"/>
    <property type="match status" value="1"/>
</dbReference>
<evidence type="ECO:0000256" key="4">
    <source>
        <dbReference type="ARBA" id="ARBA00023002"/>
    </source>
</evidence>
<dbReference type="InterPro" id="IPR002347">
    <property type="entry name" value="SDR_fam"/>
</dbReference>
<keyword evidence="5" id="KW-0783">Tetrahydrobiopterin biosynthesis</keyword>
<dbReference type="GO" id="GO:0005737">
    <property type="term" value="C:cytoplasm"/>
    <property type="evidence" value="ECO:0007669"/>
    <property type="project" value="TreeGrafter"/>
</dbReference>
<evidence type="ECO:0000256" key="9">
    <source>
        <dbReference type="ARBA" id="ARBA00041348"/>
    </source>
</evidence>
<evidence type="ECO:0000313" key="14">
    <source>
        <dbReference type="WBParaSite" id="TREG1_76530.1"/>
    </source>
</evidence>
<dbReference type="Pfam" id="PF13561">
    <property type="entry name" value="adh_short_C2"/>
    <property type="match status" value="1"/>
</dbReference>
<comment type="subunit">
    <text evidence="2">Homodimer.</text>
</comment>
<dbReference type="PANTHER" id="PTHR15104">
    <property type="entry name" value="DIHYDROPTERIDINE REDUCTASE"/>
    <property type="match status" value="1"/>
</dbReference>
<protein>
    <recommendedName>
        <fullName evidence="8">Dihydropteridine reductase</fullName>
        <ecNumber evidence="7">1.5.1.34</ecNumber>
    </recommendedName>
    <alternativeName>
        <fullName evidence="10">HDHPR</fullName>
    </alternativeName>
    <alternativeName>
        <fullName evidence="9">Quinoid dihydropteridine reductase</fullName>
    </alternativeName>
</protein>
<evidence type="ECO:0000256" key="2">
    <source>
        <dbReference type="ARBA" id="ARBA00011738"/>
    </source>
</evidence>
<comment type="similarity">
    <text evidence="1">Belongs to the short-chain dehydrogenases/reductases (SDR) family.</text>
</comment>
<evidence type="ECO:0000256" key="8">
    <source>
        <dbReference type="ARBA" id="ARBA00039520"/>
    </source>
</evidence>
<dbReference type="EC" id="1.5.1.34" evidence="7"/>
<keyword evidence="3" id="KW-0521">NADP</keyword>
<evidence type="ECO:0000256" key="10">
    <source>
        <dbReference type="ARBA" id="ARBA00042518"/>
    </source>
</evidence>
<dbReference type="GO" id="GO:0070404">
    <property type="term" value="F:NADH binding"/>
    <property type="evidence" value="ECO:0007669"/>
    <property type="project" value="TreeGrafter"/>
</dbReference>
<dbReference type="Gene3D" id="3.40.50.720">
    <property type="entry name" value="NAD(P)-binding Rossmann-like Domain"/>
    <property type="match status" value="1"/>
</dbReference>
<reference evidence="13" key="1">
    <citation type="submission" date="2022-06" db="EMBL/GenBank/DDBJ databases">
        <authorList>
            <person name="Berger JAMES D."/>
            <person name="Berger JAMES D."/>
        </authorList>
    </citation>
    <scope>NUCLEOTIDE SEQUENCE [LARGE SCALE GENOMIC DNA]</scope>
</reference>
<evidence type="ECO:0000256" key="11">
    <source>
        <dbReference type="ARBA" id="ARBA00047429"/>
    </source>
</evidence>
<dbReference type="FunFam" id="3.40.50.720:FF:000157">
    <property type="entry name" value="Quinoid dihydropteridine reductase"/>
    <property type="match status" value="1"/>
</dbReference>
<dbReference type="GO" id="GO:0006729">
    <property type="term" value="P:tetrahydrobiopterin biosynthetic process"/>
    <property type="evidence" value="ECO:0007669"/>
    <property type="project" value="UniProtKB-KW"/>
</dbReference>